<name>A0A512ANE8_9SPHN</name>
<sequence>MAITGPIEDQLAIRALHDNYADAVFRRDAADWGALWANDAVWDLAGTTVNGKESIVGLWTGAMSTFAFVGFFYQTGALHIDGNTATGRVYTNETLEDLEGNLRRSIGRYEDTYVKRDGVWLYQSRSFSVLKGYS</sequence>
<evidence type="ECO:0000313" key="3">
    <source>
        <dbReference type="Proteomes" id="UP000321464"/>
    </source>
</evidence>
<dbReference type="InterPro" id="IPR032710">
    <property type="entry name" value="NTF2-like_dom_sf"/>
</dbReference>
<keyword evidence="3" id="KW-1185">Reference proteome</keyword>
<dbReference type="RefSeq" id="WP_147160566.1">
    <property type="nucleotide sequence ID" value="NZ_BJYR01000020.1"/>
</dbReference>
<reference evidence="2 3" key="1">
    <citation type="submission" date="2019-07" db="EMBL/GenBank/DDBJ databases">
        <title>Whole genome shotgun sequence of Novosphingobium sediminis NBRC 106119.</title>
        <authorList>
            <person name="Hosoyama A."/>
            <person name="Uohara A."/>
            <person name="Ohji S."/>
            <person name="Ichikawa N."/>
        </authorList>
    </citation>
    <scope>NUCLEOTIDE SEQUENCE [LARGE SCALE GENOMIC DNA]</scope>
    <source>
        <strain evidence="2 3">NBRC 106119</strain>
    </source>
</reference>
<accession>A0A512ANE8</accession>
<evidence type="ECO:0000313" key="2">
    <source>
        <dbReference type="EMBL" id="GEO01242.1"/>
    </source>
</evidence>
<comment type="caution">
    <text evidence="2">The sequence shown here is derived from an EMBL/GenBank/DDBJ whole genome shotgun (WGS) entry which is preliminary data.</text>
</comment>
<dbReference type="AlphaFoldDB" id="A0A512ANE8"/>
<dbReference type="Gene3D" id="3.10.450.50">
    <property type="match status" value="1"/>
</dbReference>
<gene>
    <name evidence="2" type="ORF">NSE01_30740</name>
</gene>
<protein>
    <recommendedName>
        <fullName evidence="1">SnoaL-like domain-containing protein</fullName>
    </recommendedName>
</protein>
<dbReference type="OrthoDB" id="7510033at2"/>
<dbReference type="EMBL" id="BJYR01000020">
    <property type="protein sequence ID" value="GEO01242.1"/>
    <property type="molecule type" value="Genomic_DNA"/>
</dbReference>
<proteinExistence type="predicted"/>
<evidence type="ECO:0000259" key="1">
    <source>
        <dbReference type="Pfam" id="PF13577"/>
    </source>
</evidence>
<dbReference type="SUPFAM" id="SSF54427">
    <property type="entry name" value="NTF2-like"/>
    <property type="match status" value="1"/>
</dbReference>
<feature type="domain" description="SnoaL-like" evidence="1">
    <location>
        <begin position="7"/>
        <end position="125"/>
    </location>
</feature>
<dbReference type="Proteomes" id="UP000321464">
    <property type="component" value="Unassembled WGS sequence"/>
</dbReference>
<dbReference type="InterPro" id="IPR037401">
    <property type="entry name" value="SnoaL-like"/>
</dbReference>
<organism evidence="2 3">
    <name type="scientific">Novosphingobium sediminis</name>
    <dbReference type="NCBI Taxonomy" id="707214"/>
    <lineage>
        <taxon>Bacteria</taxon>
        <taxon>Pseudomonadati</taxon>
        <taxon>Pseudomonadota</taxon>
        <taxon>Alphaproteobacteria</taxon>
        <taxon>Sphingomonadales</taxon>
        <taxon>Sphingomonadaceae</taxon>
        <taxon>Novosphingobium</taxon>
    </lineage>
</organism>
<dbReference type="Pfam" id="PF13577">
    <property type="entry name" value="SnoaL_4"/>
    <property type="match status" value="1"/>
</dbReference>